<accession>A0A5B9Q724</accession>
<dbReference type="EMBL" id="CP042913">
    <property type="protein sequence ID" value="QEG34818.1"/>
    <property type="molecule type" value="Genomic_DNA"/>
</dbReference>
<proteinExistence type="predicted"/>
<keyword evidence="2" id="KW-0472">Membrane</keyword>
<evidence type="ECO:0000256" key="2">
    <source>
        <dbReference type="SAM" id="Phobius"/>
    </source>
</evidence>
<feature type="coiled-coil region" evidence="1">
    <location>
        <begin position="377"/>
        <end position="414"/>
    </location>
</feature>
<keyword evidence="4" id="KW-1185">Reference proteome</keyword>
<protein>
    <submittedName>
        <fullName evidence="3">Tyrosine-protein kinase etk</fullName>
        <ecNumber evidence="3">2.7.10.-</ecNumber>
    </submittedName>
</protein>
<evidence type="ECO:0000313" key="3">
    <source>
        <dbReference type="EMBL" id="QEG34818.1"/>
    </source>
</evidence>
<dbReference type="RefSeq" id="WP_148073411.1">
    <property type="nucleotide sequence ID" value="NZ_CP042913.1"/>
</dbReference>
<feature type="transmembrane region" description="Helical" evidence="2">
    <location>
        <begin position="457"/>
        <end position="478"/>
    </location>
</feature>
<gene>
    <name evidence="3" type="primary">etk_1</name>
    <name evidence="3" type="ORF">Pr1d_21030</name>
</gene>
<keyword evidence="3" id="KW-0418">Kinase</keyword>
<reference evidence="3 4" key="1">
    <citation type="submission" date="2019-08" db="EMBL/GenBank/DDBJ databases">
        <title>Deep-cultivation of Planctomycetes and their phenomic and genomic characterization uncovers novel biology.</title>
        <authorList>
            <person name="Wiegand S."/>
            <person name="Jogler M."/>
            <person name="Boedeker C."/>
            <person name="Pinto D."/>
            <person name="Vollmers J."/>
            <person name="Rivas-Marin E."/>
            <person name="Kohn T."/>
            <person name="Peeters S.H."/>
            <person name="Heuer A."/>
            <person name="Rast P."/>
            <person name="Oberbeckmann S."/>
            <person name="Bunk B."/>
            <person name="Jeske O."/>
            <person name="Meyerdierks A."/>
            <person name="Storesund J.E."/>
            <person name="Kallscheuer N."/>
            <person name="Luecker S."/>
            <person name="Lage O.M."/>
            <person name="Pohl T."/>
            <person name="Merkel B.J."/>
            <person name="Hornburger P."/>
            <person name="Mueller R.-W."/>
            <person name="Bruemmer F."/>
            <person name="Labrenz M."/>
            <person name="Spormann A.M."/>
            <person name="Op den Camp H."/>
            <person name="Overmann J."/>
            <person name="Amann R."/>
            <person name="Jetten M.S.M."/>
            <person name="Mascher T."/>
            <person name="Medema M.H."/>
            <person name="Devos D.P."/>
            <person name="Kaster A.-K."/>
            <person name="Ovreas L."/>
            <person name="Rohde M."/>
            <person name="Galperin M.Y."/>
            <person name="Jogler C."/>
        </authorList>
    </citation>
    <scope>NUCLEOTIDE SEQUENCE [LARGE SCALE GENOMIC DNA]</scope>
    <source>
        <strain evidence="3 4">Pr1d</strain>
    </source>
</reference>
<evidence type="ECO:0000313" key="4">
    <source>
        <dbReference type="Proteomes" id="UP000323917"/>
    </source>
</evidence>
<dbReference type="InterPro" id="IPR050445">
    <property type="entry name" value="Bact_polysacc_biosynth/exp"/>
</dbReference>
<feature type="transmembrane region" description="Helical" evidence="2">
    <location>
        <begin position="21"/>
        <end position="39"/>
    </location>
</feature>
<evidence type="ECO:0000256" key="1">
    <source>
        <dbReference type="SAM" id="Coils"/>
    </source>
</evidence>
<dbReference type="Proteomes" id="UP000323917">
    <property type="component" value="Chromosome"/>
</dbReference>
<keyword evidence="1" id="KW-0175">Coiled coil</keyword>
<sequence>MPDVSGSLREQLSVLNRHRRKMVLFFLSTMAVVTLGIILCPRTYESQAMLHVLIGRENVSIDPTAATGPTITMMETREHEINTVKDMLQSRTVLDKVVAELGAQNILDPEQYSNPDQSRDTDEFSFLGKIYNLMLAVNLADPVSEGERAALQLANDVKVSSEPESNVIQVVFRSGTPEFAQRLGEVFLASYQEQHSRAHRTHGSQEFFVEQSQERASALAAAEQKLRDLKNKYGIVTISARQLTLSKQLEQVETDMLSTASAIAGANAKIQALRQSLEEIPERLVTEEITEASQAADTMRNTLYDLQIREQELSAKHTDQNPLVMAIRQQVAQAQKLLSEEDKRRVQPTSSLNPANQQQKLALFAELASLSGLEARYSSVKGQREELLADLKRLNQQEIEVAELDREVSLLRSEYLTYMHNTELARINLALEAESISNVNVVQPPTFVEKPVVPPKALIIVLGFLIAVSGAIGLGLLCENLQAGVIHSPEKMETAFGAPVMESIPSVHLQNAGASAK</sequence>
<dbReference type="GO" id="GO:0004713">
    <property type="term" value="F:protein tyrosine kinase activity"/>
    <property type="evidence" value="ECO:0007669"/>
    <property type="project" value="TreeGrafter"/>
</dbReference>
<dbReference type="KEGG" id="bgok:Pr1d_21030"/>
<keyword evidence="2" id="KW-0812">Transmembrane</keyword>
<dbReference type="GO" id="GO:0005886">
    <property type="term" value="C:plasma membrane"/>
    <property type="evidence" value="ECO:0007669"/>
    <property type="project" value="TreeGrafter"/>
</dbReference>
<dbReference type="OrthoDB" id="231505at2"/>
<keyword evidence="3" id="KW-0808">Transferase</keyword>
<keyword evidence="2" id="KW-1133">Transmembrane helix</keyword>
<dbReference type="AlphaFoldDB" id="A0A5B9Q724"/>
<dbReference type="EC" id="2.7.10.-" evidence="3"/>
<name>A0A5B9Q724_9BACT</name>
<organism evidence="3 4">
    <name type="scientific">Bythopirellula goksoeyrii</name>
    <dbReference type="NCBI Taxonomy" id="1400387"/>
    <lineage>
        <taxon>Bacteria</taxon>
        <taxon>Pseudomonadati</taxon>
        <taxon>Planctomycetota</taxon>
        <taxon>Planctomycetia</taxon>
        <taxon>Pirellulales</taxon>
        <taxon>Lacipirellulaceae</taxon>
        <taxon>Bythopirellula</taxon>
    </lineage>
</organism>
<dbReference type="PANTHER" id="PTHR32309">
    <property type="entry name" value="TYROSINE-PROTEIN KINASE"/>
    <property type="match status" value="1"/>
</dbReference>
<dbReference type="PANTHER" id="PTHR32309:SF13">
    <property type="entry name" value="FERRIC ENTEROBACTIN TRANSPORT PROTEIN FEPE"/>
    <property type="match status" value="1"/>
</dbReference>